<dbReference type="SUPFAM" id="SSF55961">
    <property type="entry name" value="Bet v1-like"/>
    <property type="match status" value="1"/>
</dbReference>
<name>A0A1L7CG57_9CORY</name>
<sequence>MSLTTSHFLPYPRRDVWDWHTRPGAVVRLSPPFVPMQAIKQADNLADGLTRFSLPAGLKWDARHDLSGFHEGRQFSDVCVSAPLKALANWRHVHFFDDEGEGTRITDQVTTRLPGRAMHSMFAYRQHQLLGDLQAIERSHHYAGQQFRAADGSLAPVTFAVTGSGGTIGTALCAQLTTAGHRVIRLTRSVGSGSSDDVRLWDPNHPAPNLLDGVDVLIHLAGEPLLGRFNDDHKEAIYSSRVEPTRKLAQLVADSSTCNTMVVASAIGFYGHDRGDEVLSEDSATGEGFLAHVCRDWEAACQPARDAGKRVVNVRTGIVLSGRGGVLPVLRVLFSAGLGGKFGDGTAWFSWIAIDDLTDIYLRASLDPAVSGPINATGPNPVQNKDMVQALAKELKRPAVIPIPSLGPKLILGEQGAQELALANQRVVPEALLGLDHTFRYTTIEAALAHELGGEELFEEPK</sequence>
<keyword evidence="5" id="KW-1185">Reference proteome</keyword>
<feature type="domain" description="NAD-dependent epimerase/dehydratase" evidence="2">
    <location>
        <begin position="161"/>
        <end position="367"/>
    </location>
</feature>
<comment type="similarity">
    <text evidence="1">Belongs to the NAD(P)-dependent epimerase/dehydratase family. SDR39U1 subfamily.</text>
</comment>
<dbReference type="InterPro" id="IPR001509">
    <property type="entry name" value="Epimerase_deHydtase"/>
</dbReference>
<dbReference type="STRING" id="1431546.CAQU_06905"/>
<evidence type="ECO:0000256" key="1">
    <source>
        <dbReference type="ARBA" id="ARBA00009353"/>
    </source>
</evidence>
<evidence type="ECO:0000259" key="3">
    <source>
        <dbReference type="Pfam" id="PF08338"/>
    </source>
</evidence>
<dbReference type="InterPro" id="IPR013549">
    <property type="entry name" value="DUF1731"/>
</dbReference>
<dbReference type="EMBL" id="CP009245">
    <property type="protein sequence ID" value="APT84842.1"/>
    <property type="molecule type" value="Genomic_DNA"/>
</dbReference>
<protein>
    <submittedName>
        <fullName evidence="4">Nucleoside-diphosphate sugar epimerase</fullName>
    </submittedName>
</protein>
<dbReference type="InterPro" id="IPR010099">
    <property type="entry name" value="SDR39U1"/>
</dbReference>
<dbReference type="Pfam" id="PF08338">
    <property type="entry name" value="DUF1731"/>
    <property type="match status" value="1"/>
</dbReference>
<feature type="domain" description="DUF1731" evidence="3">
    <location>
        <begin position="403"/>
        <end position="450"/>
    </location>
</feature>
<evidence type="ECO:0000259" key="2">
    <source>
        <dbReference type="Pfam" id="PF01370"/>
    </source>
</evidence>
<dbReference type="OrthoDB" id="9801773at2"/>
<dbReference type="CDD" id="cd05242">
    <property type="entry name" value="SDR_a8"/>
    <property type="match status" value="1"/>
</dbReference>
<dbReference type="Proteomes" id="UP000185478">
    <property type="component" value="Chromosome"/>
</dbReference>
<dbReference type="PANTHER" id="PTHR11092:SF0">
    <property type="entry name" value="EPIMERASE FAMILY PROTEIN SDR39U1"/>
    <property type="match status" value="1"/>
</dbReference>
<dbReference type="RefSeq" id="WP_075726336.1">
    <property type="nucleotide sequence ID" value="NZ_CP009245.1"/>
</dbReference>
<dbReference type="KEGG" id="caqu:CAQU_06905"/>
<gene>
    <name evidence="4" type="ORF">CAQU_06905</name>
</gene>
<evidence type="ECO:0000313" key="5">
    <source>
        <dbReference type="Proteomes" id="UP000185478"/>
    </source>
</evidence>
<proteinExistence type="inferred from homology"/>
<accession>A0A1L7CG57</accession>
<dbReference type="InterPro" id="IPR036291">
    <property type="entry name" value="NAD(P)-bd_dom_sf"/>
</dbReference>
<dbReference type="SUPFAM" id="SSF51735">
    <property type="entry name" value="NAD(P)-binding Rossmann-fold domains"/>
    <property type="match status" value="1"/>
</dbReference>
<evidence type="ECO:0000313" key="4">
    <source>
        <dbReference type="EMBL" id="APT84842.1"/>
    </source>
</evidence>
<dbReference type="Gene3D" id="3.30.530.20">
    <property type="match status" value="1"/>
</dbReference>
<reference evidence="4 5" key="1">
    <citation type="submission" date="2014-08" db="EMBL/GenBank/DDBJ databases">
        <title>Complete genome sequence of Corynebacterium aquilae S-613T(T) (=DSM 44791(T)), isolated from the choana of a healthy golden eagle.</title>
        <authorList>
            <person name="Ruckert C."/>
            <person name="Albersmeier A."/>
            <person name="Winkler A."/>
            <person name="Kalinowski J."/>
        </authorList>
    </citation>
    <scope>NUCLEOTIDE SEQUENCE [LARGE SCALE GENOMIC DNA]</scope>
    <source>
        <strain evidence="4 5">S-613</strain>
    </source>
</reference>
<organism evidence="4 5">
    <name type="scientific">Corynebacterium aquilae DSM 44791</name>
    <dbReference type="NCBI Taxonomy" id="1431546"/>
    <lineage>
        <taxon>Bacteria</taxon>
        <taxon>Bacillati</taxon>
        <taxon>Actinomycetota</taxon>
        <taxon>Actinomycetes</taxon>
        <taxon>Mycobacteriales</taxon>
        <taxon>Corynebacteriaceae</taxon>
        <taxon>Corynebacterium</taxon>
    </lineage>
</organism>
<dbReference type="Gene3D" id="3.40.50.720">
    <property type="entry name" value="NAD(P)-binding Rossmann-like Domain"/>
    <property type="match status" value="1"/>
</dbReference>
<dbReference type="Pfam" id="PF01370">
    <property type="entry name" value="Epimerase"/>
    <property type="match status" value="1"/>
</dbReference>
<dbReference type="PANTHER" id="PTHR11092">
    <property type="entry name" value="SUGAR NUCLEOTIDE EPIMERASE RELATED"/>
    <property type="match status" value="1"/>
</dbReference>
<dbReference type="CDD" id="cd07820">
    <property type="entry name" value="SRPBCC_3"/>
    <property type="match status" value="1"/>
</dbReference>
<dbReference type="NCBIfam" id="TIGR01777">
    <property type="entry name" value="yfcH"/>
    <property type="match status" value="1"/>
</dbReference>
<dbReference type="AlphaFoldDB" id="A0A1L7CG57"/>
<dbReference type="InterPro" id="IPR023393">
    <property type="entry name" value="START-like_dom_sf"/>
</dbReference>